<dbReference type="AlphaFoldDB" id="A0A9J6FY90"/>
<organism evidence="1 2">
    <name type="scientific">Haemaphysalis longicornis</name>
    <name type="common">Bush tick</name>
    <dbReference type="NCBI Taxonomy" id="44386"/>
    <lineage>
        <taxon>Eukaryota</taxon>
        <taxon>Metazoa</taxon>
        <taxon>Ecdysozoa</taxon>
        <taxon>Arthropoda</taxon>
        <taxon>Chelicerata</taxon>
        <taxon>Arachnida</taxon>
        <taxon>Acari</taxon>
        <taxon>Parasitiformes</taxon>
        <taxon>Ixodida</taxon>
        <taxon>Ixodoidea</taxon>
        <taxon>Ixodidae</taxon>
        <taxon>Haemaphysalinae</taxon>
        <taxon>Haemaphysalis</taxon>
    </lineage>
</organism>
<keyword evidence="2" id="KW-1185">Reference proteome</keyword>
<sequence>MVKALIKVMLNTTSAMMNYIVDLPWAEDFAHPLHRLQTTLKQAQIQQRTMQQNHSKDIQRAPPAAIPSILQWNCNGMPPHLPENTAAANEV</sequence>
<comment type="caution">
    <text evidence="1">The sequence shown here is derived from an EMBL/GenBank/DDBJ whole genome shotgun (WGS) entry which is preliminary data.</text>
</comment>
<evidence type="ECO:0000313" key="1">
    <source>
        <dbReference type="EMBL" id="KAH9367787.1"/>
    </source>
</evidence>
<protein>
    <submittedName>
        <fullName evidence="1">Uncharacterized protein</fullName>
    </submittedName>
</protein>
<dbReference type="EMBL" id="JABSTR010000004">
    <property type="protein sequence ID" value="KAH9367787.1"/>
    <property type="molecule type" value="Genomic_DNA"/>
</dbReference>
<evidence type="ECO:0000313" key="2">
    <source>
        <dbReference type="Proteomes" id="UP000821853"/>
    </source>
</evidence>
<accession>A0A9J6FY90</accession>
<gene>
    <name evidence="1" type="ORF">HPB48_020740</name>
</gene>
<reference evidence="1 2" key="1">
    <citation type="journal article" date="2020" name="Cell">
        <title>Large-Scale Comparative Analyses of Tick Genomes Elucidate Their Genetic Diversity and Vector Capacities.</title>
        <authorList>
            <consortium name="Tick Genome and Microbiome Consortium (TIGMIC)"/>
            <person name="Jia N."/>
            <person name="Wang J."/>
            <person name="Shi W."/>
            <person name="Du L."/>
            <person name="Sun Y."/>
            <person name="Zhan W."/>
            <person name="Jiang J.F."/>
            <person name="Wang Q."/>
            <person name="Zhang B."/>
            <person name="Ji P."/>
            <person name="Bell-Sakyi L."/>
            <person name="Cui X.M."/>
            <person name="Yuan T.T."/>
            <person name="Jiang B.G."/>
            <person name="Yang W.F."/>
            <person name="Lam T.T."/>
            <person name="Chang Q.C."/>
            <person name="Ding S.J."/>
            <person name="Wang X.J."/>
            <person name="Zhu J.G."/>
            <person name="Ruan X.D."/>
            <person name="Zhao L."/>
            <person name="Wei J.T."/>
            <person name="Ye R.Z."/>
            <person name="Que T.C."/>
            <person name="Du C.H."/>
            <person name="Zhou Y.H."/>
            <person name="Cheng J.X."/>
            <person name="Dai P.F."/>
            <person name="Guo W.B."/>
            <person name="Han X.H."/>
            <person name="Huang E.J."/>
            <person name="Li L.F."/>
            <person name="Wei W."/>
            <person name="Gao Y.C."/>
            <person name="Liu J.Z."/>
            <person name="Shao H.Z."/>
            <person name="Wang X."/>
            <person name="Wang C.C."/>
            <person name="Yang T.C."/>
            <person name="Huo Q.B."/>
            <person name="Li W."/>
            <person name="Chen H.Y."/>
            <person name="Chen S.E."/>
            <person name="Zhou L.G."/>
            <person name="Ni X.B."/>
            <person name="Tian J.H."/>
            <person name="Sheng Y."/>
            <person name="Liu T."/>
            <person name="Pan Y.S."/>
            <person name="Xia L.Y."/>
            <person name="Li J."/>
            <person name="Zhao F."/>
            <person name="Cao W.C."/>
        </authorList>
    </citation>
    <scope>NUCLEOTIDE SEQUENCE [LARGE SCALE GENOMIC DNA]</scope>
    <source>
        <strain evidence="1">HaeL-2018</strain>
    </source>
</reference>
<dbReference type="VEuPathDB" id="VectorBase:HLOH_054714"/>
<name>A0A9J6FY90_HAELO</name>
<dbReference type="Proteomes" id="UP000821853">
    <property type="component" value="Chromosome 2"/>
</dbReference>
<proteinExistence type="predicted"/>